<protein>
    <submittedName>
        <fullName evidence="2">Uncharacterized protein</fullName>
    </submittedName>
</protein>
<feature type="compositionally biased region" description="Basic and acidic residues" evidence="1">
    <location>
        <begin position="259"/>
        <end position="278"/>
    </location>
</feature>
<proteinExistence type="predicted"/>
<reference evidence="2 3" key="1">
    <citation type="journal article" date="2016" name="Nat. Commun.">
        <title>Thousands of microbial genomes shed light on interconnected biogeochemical processes in an aquifer system.</title>
        <authorList>
            <person name="Anantharaman K."/>
            <person name="Brown C.T."/>
            <person name="Hug L.A."/>
            <person name="Sharon I."/>
            <person name="Castelle C.J."/>
            <person name="Probst A.J."/>
            <person name="Thomas B.C."/>
            <person name="Singh A."/>
            <person name="Wilkins M.J."/>
            <person name="Karaoz U."/>
            <person name="Brodie E.L."/>
            <person name="Williams K.H."/>
            <person name="Hubbard S.S."/>
            <person name="Banfield J.F."/>
        </authorList>
    </citation>
    <scope>NUCLEOTIDE SEQUENCE [LARGE SCALE GENOMIC DNA]</scope>
</reference>
<dbReference type="PANTHER" id="PTHR47618">
    <property type="entry name" value="BIFUNCTIONAL OLIGORIBONUCLEASE AND PAP PHOSPHATASE NRNA"/>
    <property type="match status" value="1"/>
</dbReference>
<evidence type="ECO:0000256" key="1">
    <source>
        <dbReference type="SAM" id="MobiDB-lite"/>
    </source>
</evidence>
<evidence type="ECO:0000313" key="2">
    <source>
        <dbReference type="EMBL" id="OGM15879.1"/>
    </source>
</evidence>
<dbReference type="InterPro" id="IPR051319">
    <property type="entry name" value="Oligoribo/pAp-PDE_c-di-AMP_PDE"/>
</dbReference>
<dbReference type="STRING" id="1802485.A2V97_03880"/>
<gene>
    <name evidence="2" type="ORF">A2V97_03880</name>
</gene>
<organism evidence="2 3">
    <name type="scientific">Candidatus Woesebacteria bacterium RBG_16_42_24</name>
    <dbReference type="NCBI Taxonomy" id="1802485"/>
    <lineage>
        <taxon>Bacteria</taxon>
        <taxon>Candidatus Woeseibacteriota</taxon>
    </lineage>
</organism>
<name>A0A1F7XM49_9BACT</name>
<accession>A0A1F7XM49</accession>
<comment type="caution">
    <text evidence="2">The sequence shown here is derived from an EMBL/GenBank/DDBJ whole genome shotgun (WGS) entry which is preliminary data.</text>
</comment>
<dbReference type="SUPFAM" id="SSF64182">
    <property type="entry name" value="DHH phosphoesterases"/>
    <property type="match status" value="1"/>
</dbReference>
<sequence>MENSFGSLINSASSVLILLPVRPYLDQVAAGLALYLAIRDQKDASISCPTPMTVEFNRLVGVNKVTADLGNKNMVIKFINYNARNIERISSEVEGNELYMVVIPNPGAKAPAKENVEISFSGVSAETIILVGGVNESHYPQLASKDLMGTKVVHIGTRSLALSPNRNILSFARPASSVSELAAALIEELGITIDTDIATNLLMGVEEGSRQFKGPDVTAETFELVARLLKKGGQRLQVQVDKAQFPSPRQAPPTAPLPERVEEESPKEPPKDWLEPKIYKGTSIS</sequence>
<dbReference type="EMBL" id="MGFX01000001">
    <property type="protein sequence ID" value="OGM15879.1"/>
    <property type="molecule type" value="Genomic_DNA"/>
</dbReference>
<dbReference type="AlphaFoldDB" id="A0A1F7XM49"/>
<evidence type="ECO:0000313" key="3">
    <source>
        <dbReference type="Proteomes" id="UP000177382"/>
    </source>
</evidence>
<dbReference type="PANTHER" id="PTHR47618:SF1">
    <property type="entry name" value="BIFUNCTIONAL OLIGORIBONUCLEASE AND PAP PHOSPHATASE NRNA"/>
    <property type="match status" value="1"/>
</dbReference>
<dbReference type="Gene3D" id="3.90.1640.10">
    <property type="entry name" value="inorganic pyrophosphatase (n-terminal core)"/>
    <property type="match status" value="1"/>
</dbReference>
<dbReference type="Proteomes" id="UP000177382">
    <property type="component" value="Unassembled WGS sequence"/>
</dbReference>
<dbReference type="InterPro" id="IPR038763">
    <property type="entry name" value="DHH_sf"/>
</dbReference>
<feature type="region of interest" description="Disordered" evidence="1">
    <location>
        <begin position="240"/>
        <end position="285"/>
    </location>
</feature>